<dbReference type="BioCyc" id="PGIN431947:G1G2V-949-MONOMER"/>
<dbReference type="EMBL" id="AP009380">
    <property type="protein sequence ID" value="BAG33382.1"/>
    <property type="molecule type" value="Genomic_DNA"/>
</dbReference>
<reference evidence="8 9" key="1">
    <citation type="journal article" date="2008" name="DNA Res.">
        <title>Determination of the genome sequence of Porphyromonas gingivalis strain ATCC 33277 and genomic comparison with strain W83 revealed extensive genome rearrangements in P. gingivalis.</title>
        <authorList>
            <person name="Naito M."/>
            <person name="Hirakawa H."/>
            <person name="Yamashita A."/>
            <person name="Ohara N."/>
            <person name="Shoji M."/>
            <person name="Yukitake H."/>
            <person name="Nakayama K."/>
            <person name="Toh H."/>
            <person name="Yoshimura F."/>
            <person name="Kuhara S."/>
            <person name="Hattori M."/>
            <person name="Hayashi T."/>
            <person name="Nakayama K."/>
        </authorList>
    </citation>
    <scope>NUCLEOTIDE SEQUENCE [LARGE SCALE GENOMIC DNA]</scope>
    <source>
        <strain evidence="9">ATCC 33277 / DSM 20709 / CIP 103683 / JCM 12257 / NCTC 11834 / 2561</strain>
    </source>
</reference>
<dbReference type="Proteomes" id="UP000008842">
    <property type="component" value="Chromosome"/>
</dbReference>
<dbReference type="HOGENOM" id="CLU_020164_1_1_10"/>
<dbReference type="PRINTS" id="PR00506">
    <property type="entry name" value="D21N6MTFRASE"/>
</dbReference>
<dbReference type="Gene3D" id="3.40.50.150">
    <property type="entry name" value="Vaccinia Virus protein VP39"/>
    <property type="match status" value="1"/>
</dbReference>
<evidence type="ECO:0000256" key="3">
    <source>
        <dbReference type="ARBA" id="ARBA00022603"/>
    </source>
</evidence>
<evidence type="ECO:0000256" key="6">
    <source>
        <dbReference type="ARBA" id="ARBA00047942"/>
    </source>
</evidence>
<organism evidence="8 9">
    <name type="scientific">Porphyromonas gingivalis (strain ATCC 33277 / DSM 20709 / CIP 103683 / JCM 12257 / NCTC 11834 / 2561)</name>
    <dbReference type="NCBI Taxonomy" id="431947"/>
    <lineage>
        <taxon>Bacteria</taxon>
        <taxon>Pseudomonadati</taxon>
        <taxon>Bacteroidota</taxon>
        <taxon>Bacteroidia</taxon>
        <taxon>Bacteroidales</taxon>
        <taxon>Porphyromonadaceae</taxon>
        <taxon>Porphyromonas</taxon>
    </lineage>
</organism>
<keyword evidence="5" id="KW-0949">S-adenosyl-L-methionine</keyword>
<dbReference type="GO" id="GO:0009007">
    <property type="term" value="F:site-specific DNA-methyltransferase (adenine-specific) activity"/>
    <property type="evidence" value="ECO:0007669"/>
    <property type="project" value="UniProtKB-EC"/>
</dbReference>
<dbReference type="Pfam" id="PF01555">
    <property type="entry name" value="N6_N4_Mtase"/>
    <property type="match status" value="1"/>
</dbReference>
<comment type="catalytic activity">
    <reaction evidence="6">
        <text>a 2'-deoxyadenosine in DNA + S-adenosyl-L-methionine = an N(6)-methyl-2'-deoxyadenosine in DNA + S-adenosyl-L-homocysteine + H(+)</text>
        <dbReference type="Rhea" id="RHEA:15197"/>
        <dbReference type="Rhea" id="RHEA-COMP:12418"/>
        <dbReference type="Rhea" id="RHEA-COMP:12419"/>
        <dbReference type="ChEBI" id="CHEBI:15378"/>
        <dbReference type="ChEBI" id="CHEBI:57856"/>
        <dbReference type="ChEBI" id="CHEBI:59789"/>
        <dbReference type="ChEBI" id="CHEBI:90615"/>
        <dbReference type="ChEBI" id="CHEBI:90616"/>
        <dbReference type="EC" id="2.1.1.72"/>
    </reaction>
</comment>
<keyword evidence="3 8" id="KW-0489">Methyltransferase</keyword>
<sequence>MKQRLELTWIGKGEEDVLEPRILIENPEYSYGDPDTGNLLIHGDNLLALRSLVASGYAGKVKCIYIDPPYNTGSAFTHYDDMQEHSIWLSLMKQRLELLRELLAPDGVIFISIDDDECHYLKVICDEVFLRVNYCGSFIWEKKRKPSFLNSQMGSVTEYVLCYARDRKRLSPFSIETTSGDETYPLYNSGNSRGILVFPPHSLYFPKLNVGVIKAQDFEEETSLVTLLNDCEVKQYWNTNEVQIEGEWRYSQASINEQIQNGEHYIIKSKKFRPRRVFSTSKAKTMHNLLSRAHVNMSTYEDATKESINLFGDNAFDYPKPEMLISVLIQCATQPGDLVLDSFLGSGTTAAVAHKMGRRYIGIELGDHAYTHCVPRLKKVIDGTDQGGITASTGWAGGGGFRFCELAPTLLNEDEHGVMVISPEYNAEMLAAAMALHEGFRYAPDAEVFWKQGHSTESDYIYTTTQHLTIETLQYIDSLLGEGETLLICCTSHGAGLGSRFPRITVKRIPRMLLGRCAFDPAKSYDLNIITLPEVDPQDEDDDE</sequence>
<dbReference type="eggNOG" id="COG2189">
    <property type="taxonomic scope" value="Bacteria"/>
</dbReference>
<dbReference type="GeneID" id="29256078"/>
<evidence type="ECO:0000259" key="7">
    <source>
        <dbReference type="Pfam" id="PF01555"/>
    </source>
</evidence>
<gene>
    <name evidence="8" type="ordered locus">PGN_0863</name>
</gene>
<evidence type="ECO:0000256" key="2">
    <source>
        <dbReference type="ARBA" id="ARBA00011900"/>
    </source>
</evidence>
<name>B2RJ37_PORG3</name>
<dbReference type="GO" id="GO:0003677">
    <property type="term" value="F:DNA binding"/>
    <property type="evidence" value="ECO:0007669"/>
    <property type="project" value="InterPro"/>
</dbReference>
<proteinExistence type="inferred from homology"/>
<dbReference type="OrthoDB" id="9800801at2"/>
<evidence type="ECO:0000256" key="4">
    <source>
        <dbReference type="ARBA" id="ARBA00022679"/>
    </source>
</evidence>
<dbReference type="InterPro" id="IPR002052">
    <property type="entry name" value="DNA_methylase_N6_adenine_CS"/>
</dbReference>
<dbReference type="InterPro" id="IPR002941">
    <property type="entry name" value="DNA_methylase_N4/N6"/>
</dbReference>
<protein>
    <recommendedName>
        <fullName evidence="2">site-specific DNA-methyltransferase (adenine-specific)</fullName>
        <ecNumber evidence="2">2.1.1.72</ecNumber>
    </recommendedName>
</protein>
<keyword evidence="4" id="KW-0808">Transferase</keyword>
<dbReference type="KEGG" id="pgn:PGN_0863"/>
<dbReference type="EC" id="2.1.1.72" evidence="2"/>
<dbReference type="InterPro" id="IPR029063">
    <property type="entry name" value="SAM-dependent_MTases_sf"/>
</dbReference>
<evidence type="ECO:0000313" key="9">
    <source>
        <dbReference type="Proteomes" id="UP000008842"/>
    </source>
</evidence>
<dbReference type="GO" id="GO:0008170">
    <property type="term" value="F:N-methyltransferase activity"/>
    <property type="evidence" value="ECO:0007669"/>
    <property type="project" value="InterPro"/>
</dbReference>
<evidence type="ECO:0000256" key="1">
    <source>
        <dbReference type="ARBA" id="ARBA00006594"/>
    </source>
</evidence>
<evidence type="ECO:0000256" key="5">
    <source>
        <dbReference type="ARBA" id="ARBA00022691"/>
    </source>
</evidence>
<evidence type="ECO:0000313" key="8">
    <source>
        <dbReference type="EMBL" id="BAG33382.1"/>
    </source>
</evidence>
<dbReference type="AlphaFoldDB" id="B2RJ37"/>
<accession>B2RJ37</accession>
<dbReference type="GO" id="GO:0032259">
    <property type="term" value="P:methylation"/>
    <property type="evidence" value="ECO:0007669"/>
    <property type="project" value="UniProtKB-KW"/>
</dbReference>
<dbReference type="PROSITE" id="PS00092">
    <property type="entry name" value="N6_MTASE"/>
    <property type="match status" value="1"/>
</dbReference>
<dbReference type="SUPFAM" id="SSF53335">
    <property type="entry name" value="S-adenosyl-L-methionine-dependent methyltransferases"/>
    <property type="match status" value="1"/>
</dbReference>
<dbReference type="InterPro" id="IPR002295">
    <property type="entry name" value="N4/N6-MTase_EcoPI_Mod-like"/>
</dbReference>
<dbReference type="REBASE" id="18228">
    <property type="entry name" value="M.PgiCORF863P"/>
</dbReference>
<comment type="similarity">
    <text evidence="1">Belongs to the N(4)/N(6)-methyltransferase family.</text>
</comment>
<feature type="domain" description="DNA methylase N-4/N-6" evidence="7">
    <location>
        <begin position="61"/>
        <end position="370"/>
    </location>
</feature>
<dbReference type="RefSeq" id="WP_012457836.1">
    <property type="nucleotide sequence ID" value="NC_010729.1"/>
</dbReference>